<evidence type="ECO:0000256" key="6">
    <source>
        <dbReference type="ARBA" id="ARBA00038076"/>
    </source>
</evidence>
<evidence type="ECO:0000256" key="7">
    <source>
        <dbReference type="SAM" id="Phobius"/>
    </source>
</evidence>
<evidence type="ECO:0000256" key="2">
    <source>
        <dbReference type="ARBA" id="ARBA00022475"/>
    </source>
</evidence>
<evidence type="ECO:0000256" key="3">
    <source>
        <dbReference type="ARBA" id="ARBA00022692"/>
    </source>
</evidence>
<dbReference type="PANTHER" id="PTHR30572">
    <property type="entry name" value="MEMBRANE COMPONENT OF TRANSPORTER-RELATED"/>
    <property type="match status" value="1"/>
</dbReference>
<dbReference type="InterPro" id="IPR003838">
    <property type="entry name" value="ABC3_permease_C"/>
</dbReference>
<keyword evidence="5 7" id="KW-0472">Membrane</keyword>
<feature type="transmembrane region" description="Helical" evidence="7">
    <location>
        <begin position="365"/>
        <end position="389"/>
    </location>
</feature>
<feature type="transmembrane region" description="Helical" evidence="7">
    <location>
        <begin position="713"/>
        <end position="733"/>
    </location>
</feature>
<keyword evidence="2" id="KW-1003">Cell membrane</keyword>
<dbReference type="InterPro" id="IPR050250">
    <property type="entry name" value="Macrolide_Exporter_MacB"/>
</dbReference>
<sequence>MKTIIRNLLGVVRRFKVATLLNVLGLSVAFAAFIILMIQLQYDWGFDRYQKNAERIFRVGLYTPDWGNQVIVSPPFANAFIQSSPHIEKGALLFSSGSRLTLKAETGKNDDVGFWCMVNAMTPEYATIFDFRMLEGNVESINNPGTVLIPMSYAQKIFGNDQAVGKILKDNNLSFTVGGVYKDFPANSVIQNAVYWRINGKVDQDNWNANGYQLYVLLDNPDKKDEIIANFKEHLNRQEYDWKTRDVRLTRLTDIYYEADSQFDSLKDKGNRTLVLVLFTVAILILFIAGINFTNFSNALVPIRVRSINTQKILGGSDKVLRCAMLVEAVLICLVSFIISLFIVRGMGNTWLADMISGDMSLASNIPLLALTGILTITVGVLAGVYPAWRITSFSPALVLKGSYGLTPAGRKLRSLLISFQFVISFALIIAALFIYLQNRYMVASSLGFDKDQVAIVELNGKLIKNTGTLESQLKNESSIQEVAFAEDLLSGGDQYSTFGRGYRSNDLTFKLFTVDPNFLQVMNIPVISGRAFYQEDAASAGGAYIFNETARLQYDLVAGEYITGNAYVEVPPAVIAGFIDDVKYASFRTTIEPMAFYVPAEKDFHPRYAYIKIKAGANIREAIASIGKVFTSVDKDFPVEVSFYDTILNNLYKRELSIGWLISLFSLVAVFISIVGVLGLVIFESEYKRKEIGLRKVHGATTSQILIMFNKVYARILVICFILSIPVAYYAMNRWLSYFAYKIPLYWWVYAIAFIFVSAITILIVSFQNWSTASENPVESIKTE</sequence>
<keyword evidence="3 7" id="KW-0812">Transmembrane</keyword>
<dbReference type="EMBL" id="JACHOC010000006">
    <property type="protein sequence ID" value="MBB4623245.1"/>
    <property type="molecule type" value="Genomic_DNA"/>
</dbReference>
<comment type="similarity">
    <text evidence="6">Belongs to the ABC-4 integral membrane protein family.</text>
</comment>
<evidence type="ECO:0000259" key="8">
    <source>
        <dbReference type="Pfam" id="PF02687"/>
    </source>
</evidence>
<keyword evidence="4 7" id="KW-1133">Transmembrane helix</keyword>
<dbReference type="InterPro" id="IPR025857">
    <property type="entry name" value="MacB_PCD"/>
</dbReference>
<evidence type="ECO:0000313" key="11">
    <source>
        <dbReference type="Proteomes" id="UP000533637"/>
    </source>
</evidence>
<dbReference type="PANTHER" id="PTHR30572:SF4">
    <property type="entry name" value="ABC TRANSPORTER PERMEASE YTRF"/>
    <property type="match status" value="1"/>
</dbReference>
<dbReference type="Pfam" id="PF02687">
    <property type="entry name" value="FtsX"/>
    <property type="match status" value="2"/>
</dbReference>
<feature type="transmembrane region" description="Helical" evidence="7">
    <location>
        <begin position="416"/>
        <end position="437"/>
    </location>
</feature>
<feature type="transmembrane region" description="Helical" evidence="7">
    <location>
        <begin position="745"/>
        <end position="768"/>
    </location>
</feature>
<protein>
    <submittedName>
        <fullName evidence="10">ABC transport system permease protein</fullName>
    </submittedName>
</protein>
<dbReference type="Pfam" id="PF12704">
    <property type="entry name" value="MacB_PCD"/>
    <property type="match status" value="1"/>
</dbReference>
<reference evidence="10 11" key="1">
    <citation type="submission" date="2020-08" db="EMBL/GenBank/DDBJ databases">
        <title>Genomic Encyclopedia of Type Strains, Phase IV (KMG-IV): sequencing the most valuable type-strain genomes for metagenomic binning, comparative biology and taxonomic classification.</title>
        <authorList>
            <person name="Goeker M."/>
        </authorList>
    </citation>
    <scope>NUCLEOTIDE SEQUENCE [LARGE SCALE GENOMIC DNA]</scope>
    <source>
        <strain evidence="10 11">DSM 102983</strain>
    </source>
</reference>
<organism evidence="10 11">
    <name type="scientific">Parabacteroides faecis</name>
    <dbReference type="NCBI Taxonomy" id="1217282"/>
    <lineage>
        <taxon>Bacteria</taxon>
        <taxon>Pseudomonadati</taxon>
        <taxon>Bacteroidota</taxon>
        <taxon>Bacteroidia</taxon>
        <taxon>Bacteroidales</taxon>
        <taxon>Tannerellaceae</taxon>
        <taxon>Parabacteroides</taxon>
    </lineage>
</organism>
<name>A0ABR6KP95_9BACT</name>
<proteinExistence type="inferred from homology"/>
<feature type="domain" description="ABC3 transporter permease C-terminal" evidence="8">
    <location>
        <begin position="280"/>
        <end position="396"/>
    </location>
</feature>
<dbReference type="RefSeq" id="WP_183671416.1">
    <property type="nucleotide sequence ID" value="NZ_BMPB01000007.1"/>
</dbReference>
<comment type="caution">
    <text evidence="10">The sequence shown here is derived from an EMBL/GenBank/DDBJ whole genome shotgun (WGS) entry which is preliminary data.</text>
</comment>
<evidence type="ECO:0000313" key="10">
    <source>
        <dbReference type="EMBL" id="MBB4623245.1"/>
    </source>
</evidence>
<feature type="transmembrane region" description="Helical" evidence="7">
    <location>
        <begin position="659"/>
        <end position="684"/>
    </location>
</feature>
<comment type="subcellular location">
    <subcellularLocation>
        <location evidence="1">Cell membrane</location>
        <topology evidence="1">Multi-pass membrane protein</topology>
    </subcellularLocation>
</comment>
<feature type="domain" description="ABC3 transporter permease C-terminal" evidence="8">
    <location>
        <begin position="665"/>
        <end position="768"/>
    </location>
</feature>
<gene>
    <name evidence="10" type="ORF">GGQ57_003157</name>
</gene>
<feature type="transmembrane region" description="Helical" evidence="7">
    <location>
        <begin position="20"/>
        <end position="42"/>
    </location>
</feature>
<evidence type="ECO:0000256" key="5">
    <source>
        <dbReference type="ARBA" id="ARBA00023136"/>
    </source>
</evidence>
<feature type="transmembrane region" description="Helical" evidence="7">
    <location>
        <begin position="324"/>
        <end position="344"/>
    </location>
</feature>
<evidence type="ECO:0000259" key="9">
    <source>
        <dbReference type="Pfam" id="PF12704"/>
    </source>
</evidence>
<accession>A0ABR6KP95</accession>
<feature type="transmembrane region" description="Helical" evidence="7">
    <location>
        <begin position="274"/>
        <end position="293"/>
    </location>
</feature>
<evidence type="ECO:0000256" key="1">
    <source>
        <dbReference type="ARBA" id="ARBA00004651"/>
    </source>
</evidence>
<evidence type="ECO:0000256" key="4">
    <source>
        <dbReference type="ARBA" id="ARBA00022989"/>
    </source>
</evidence>
<dbReference type="Proteomes" id="UP000533637">
    <property type="component" value="Unassembled WGS sequence"/>
</dbReference>
<feature type="domain" description="MacB-like periplasmic core" evidence="9">
    <location>
        <begin position="19"/>
        <end position="231"/>
    </location>
</feature>
<keyword evidence="11" id="KW-1185">Reference proteome</keyword>